<dbReference type="EMBL" id="NBNE01006046">
    <property type="protein sequence ID" value="OWZ02620.1"/>
    <property type="molecule type" value="Genomic_DNA"/>
</dbReference>
<proteinExistence type="predicted"/>
<keyword evidence="6" id="KW-1185">Reference proteome</keyword>
<dbReference type="Pfam" id="PF20147">
    <property type="entry name" value="Crinkler"/>
    <property type="match status" value="1"/>
</dbReference>
<evidence type="ECO:0000256" key="1">
    <source>
        <dbReference type="ARBA" id="ARBA00004340"/>
    </source>
</evidence>
<dbReference type="GO" id="GO:0005576">
    <property type="term" value="C:extracellular region"/>
    <property type="evidence" value="ECO:0007669"/>
    <property type="project" value="UniProtKB-SubCell"/>
</dbReference>
<sequence length="242" mass="27290">MKLFCVFVGEEYPFEVEIDNGGSVYALKAAIKKMNSDDLALKNIAAKDLHLFLATSADLPGEQDGSWLTEKAATTVKIDESNTTPVLIDEHGNRQGFLKMEATLLRKDTKYLGVNFQPGGDEVHVLVVLPCQRQVGSRTKQMRYKKLSTEVSCVKFLDALARKLSELYDFAIKDEFTTISDVFRGIDNGTWTFRSANGKQFTTVELPEFFDKSKWESLRGFNERTMSCIHDGVLRRDSKGRP</sequence>
<comment type="subcellular location">
    <subcellularLocation>
        <location evidence="1">Host cell</location>
    </subcellularLocation>
    <subcellularLocation>
        <location evidence="2">Secreted</location>
    </subcellularLocation>
</comment>
<gene>
    <name evidence="5" type="ORF">PHMEG_00025789</name>
</gene>
<dbReference type="AlphaFoldDB" id="A0A225VDQ8"/>
<dbReference type="InterPro" id="IPR045379">
    <property type="entry name" value="Crinkler_N"/>
</dbReference>
<evidence type="ECO:0000256" key="3">
    <source>
        <dbReference type="ARBA" id="ARBA00022525"/>
    </source>
</evidence>
<name>A0A225VDQ8_9STRA</name>
<dbReference type="Proteomes" id="UP000198211">
    <property type="component" value="Unassembled WGS sequence"/>
</dbReference>
<keyword evidence="3" id="KW-0964">Secreted</keyword>
<protein>
    <submittedName>
        <fullName evidence="5">Crinkler (CRN)</fullName>
    </submittedName>
</protein>
<dbReference type="OrthoDB" id="127907at2759"/>
<evidence type="ECO:0000313" key="5">
    <source>
        <dbReference type="EMBL" id="OWZ02620.1"/>
    </source>
</evidence>
<dbReference type="GO" id="GO:0043657">
    <property type="term" value="C:host cell"/>
    <property type="evidence" value="ECO:0007669"/>
    <property type="project" value="UniProtKB-SubCell"/>
</dbReference>
<evidence type="ECO:0000313" key="6">
    <source>
        <dbReference type="Proteomes" id="UP000198211"/>
    </source>
</evidence>
<reference evidence="6" key="1">
    <citation type="submission" date="2017-03" db="EMBL/GenBank/DDBJ databases">
        <title>Phytopthora megakarya and P. palmivora, two closely related causual agents of cacao black pod achieved similar genome size and gene model numbers by different mechanisms.</title>
        <authorList>
            <person name="Ali S."/>
            <person name="Shao J."/>
            <person name="Larry D.J."/>
            <person name="Kronmiller B."/>
            <person name="Shen D."/>
            <person name="Strem M.D."/>
            <person name="Melnick R.L."/>
            <person name="Guiltinan M.J."/>
            <person name="Tyler B.M."/>
            <person name="Meinhardt L.W."/>
            <person name="Bailey B.A."/>
        </authorList>
    </citation>
    <scope>NUCLEOTIDE SEQUENCE [LARGE SCALE GENOMIC DNA]</scope>
    <source>
        <strain evidence="6">zdho120</strain>
    </source>
</reference>
<evidence type="ECO:0000256" key="2">
    <source>
        <dbReference type="ARBA" id="ARBA00004613"/>
    </source>
</evidence>
<feature type="domain" description="Crinkler effector protein N-terminal" evidence="4">
    <location>
        <begin position="1"/>
        <end position="128"/>
    </location>
</feature>
<evidence type="ECO:0000259" key="4">
    <source>
        <dbReference type="Pfam" id="PF20147"/>
    </source>
</evidence>
<organism evidence="5 6">
    <name type="scientific">Phytophthora megakarya</name>
    <dbReference type="NCBI Taxonomy" id="4795"/>
    <lineage>
        <taxon>Eukaryota</taxon>
        <taxon>Sar</taxon>
        <taxon>Stramenopiles</taxon>
        <taxon>Oomycota</taxon>
        <taxon>Peronosporomycetes</taxon>
        <taxon>Peronosporales</taxon>
        <taxon>Peronosporaceae</taxon>
        <taxon>Phytophthora</taxon>
    </lineage>
</organism>
<accession>A0A225VDQ8</accession>
<comment type="caution">
    <text evidence="5">The sequence shown here is derived from an EMBL/GenBank/DDBJ whole genome shotgun (WGS) entry which is preliminary data.</text>
</comment>